<feature type="transmembrane region" description="Helical" evidence="10">
    <location>
        <begin position="184"/>
        <end position="204"/>
    </location>
</feature>
<feature type="transmembrane region" description="Helical" evidence="10">
    <location>
        <begin position="741"/>
        <end position="765"/>
    </location>
</feature>
<feature type="transmembrane region" description="Helical" evidence="10">
    <location>
        <begin position="242"/>
        <end position="260"/>
    </location>
</feature>
<organism evidence="11 13">
    <name type="scientific">Cercospora beticola</name>
    <name type="common">Sugarbeet leaf spot fungus</name>
    <dbReference type="NCBI Taxonomy" id="122368"/>
    <lineage>
        <taxon>Eukaryota</taxon>
        <taxon>Fungi</taxon>
        <taxon>Dikarya</taxon>
        <taxon>Ascomycota</taxon>
        <taxon>Pezizomycotina</taxon>
        <taxon>Dothideomycetes</taxon>
        <taxon>Dothideomycetidae</taxon>
        <taxon>Mycosphaerellales</taxon>
        <taxon>Mycosphaerellaceae</taxon>
        <taxon>Cercospora</taxon>
    </lineage>
</organism>
<dbReference type="Proteomes" id="UP000230605">
    <property type="component" value="Chromosome 6"/>
</dbReference>
<protein>
    <submittedName>
        <fullName evidence="11">Oligopeptide transporter 5</fullName>
    </submittedName>
</protein>
<feature type="region of interest" description="Disordered" evidence="9">
    <location>
        <begin position="1"/>
        <end position="49"/>
    </location>
</feature>
<feature type="transmembrane region" description="Helical" evidence="10">
    <location>
        <begin position="151"/>
        <end position="172"/>
    </location>
</feature>
<dbReference type="InterPro" id="IPR004648">
    <property type="entry name" value="Oligpept_transpt"/>
</dbReference>
<comment type="similarity">
    <text evidence="2">Belongs to the oligopeptide OPT transporter family.</text>
</comment>
<evidence type="ECO:0000256" key="3">
    <source>
        <dbReference type="ARBA" id="ARBA00022448"/>
    </source>
</evidence>
<evidence type="ECO:0000313" key="14">
    <source>
        <dbReference type="Proteomes" id="UP001302367"/>
    </source>
</evidence>
<comment type="subcellular location">
    <subcellularLocation>
        <location evidence="1">Membrane</location>
        <topology evidence="1">Multi-pass membrane protein</topology>
    </subcellularLocation>
</comment>
<dbReference type="EMBL" id="LKMD01000104">
    <property type="protein sequence ID" value="PIA95057.1"/>
    <property type="molecule type" value="Genomic_DNA"/>
</dbReference>
<feature type="compositionally biased region" description="Basic and acidic residues" evidence="9">
    <location>
        <begin position="1"/>
        <end position="12"/>
    </location>
</feature>
<dbReference type="InterPro" id="IPR004813">
    <property type="entry name" value="OPT"/>
</dbReference>
<dbReference type="PANTHER" id="PTHR22601">
    <property type="entry name" value="ISP4 LIKE PROTEIN"/>
    <property type="match status" value="1"/>
</dbReference>
<evidence type="ECO:0000256" key="10">
    <source>
        <dbReference type="SAM" id="Phobius"/>
    </source>
</evidence>
<dbReference type="NCBIfam" id="TIGR00728">
    <property type="entry name" value="OPT_sfam"/>
    <property type="match status" value="1"/>
</dbReference>
<evidence type="ECO:0000256" key="4">
    <source>
        <dbReference type="ARBA" id="ARBA00022692"/>
    </source>
</evidence>
<evidence type="ECO:0000256" key="9">
    <source>
        <dbReference type="SAM" id="MobiDB-lite"/>
    </source>
</evidence>
<feature type="transmembrane region" description="Helical" evidence="10">
    <location>
        <begin position="397"/>
        <end position="420"/>
    </location>
</feature>
<feature type="transmembrane region" description="Helical" evidence="10">
    <location>
        <begin position="109"/>
        <end position="131"/>
    </location>
</feature>
<gene>
    <name evidence="11" type="ORF">CB0940_08979</name>
    <name evidence="12" type="ORF">RHO25_010230</name>
</gene>
<dbReference type="EMBL" id="CP134189">
    <property type="protein sequence ID" value="WPB05577.1"/>
    <property type="molecule type" value="Genomic_DNA"/>
</dbReference>
<feature type="transmembrane region" description="Helical" evidence="10">
    <location>
        <begin position="661"/>
        <end position="680"/>
    </location>
</feature>
<dbReference type="GO" id="GO:0035673">
    <property type="term" value="F:oligopeptide transmembrane transporter activity"/>
    <property type="evidence" value="ECO:0007669"/>
    <property type="project" value="InterPro"/>
</dbReference>
<dbReference type="Pfam" id="PF03169">
    <property type="entry name" value="OPT"/>
    <property type="match status" value="1"/>
</dbReference>
<proteinExistence type="inferred from homology"/>
<accession>A0A2G5HR99</accession>
<keyword evidence="7 10" id="KW-1133">Transmembrane helix</keyword>
<evidence type="ECO:0000313" key="11">
    <source>
        <dbReference type="EMBL" id="PIA95057.1"/>
    </source>
</evidence>
<feature type="transmembrane region" description="Helical" evidence="10">
    <location>
        <begin position="593"/>
        <end position="612"/>
    </location>
</feature>
<evidence type="ECO:0000256" key="2">
    <source>
        <dbReference type="ARBA" id="ARBA00008807"/>
    </source>
</evidence>
<feature type="compositionally biased region" description="Polar residues" evidence="9">
    <location>
        <begin position="37"/>
        <end position="47"/>
    </location>
</feature>
<feature type="transmembrane region" description="Helical" evidence="10">
    <location>
        <begin position="482"/>
        <end position="502"/>
    </location>
</feature>
<evidence type="ECO:0000256" key="7">
    <source>
        <dbReference type="ARBA" id="ARBA00022989"/>
    </source>
</evidence>
<evidence type="ECO:0000313" key="12">
    <source>
        <dbReference type="EMBL" id="WPB05577.1"/>
    </source>
</evidence>
<keyword evidence="4 10" id="KW-0812">Transmembrane</keyword>
<feature type="transmembrane region" description="Helical" evidence="10">
    <location>
        <begin position="85"/>
        <end position="103"/>
    </location>
</feature>
<dbReference type="GO" id="GO:0015031">
    <property type="term" value="P:protein transport"/>
    <property type="evidence" value="ECO:0007669"/>
    <property type="project" value="UniProtKB-KW"/>
</dbReference>
<feature type="transmembrane region" description="Helical" evidence="10">
    <location>
        <begin position="700"/>
        <end position="729"/>
    </location>
</feature>
<reference evidence="12 14" key="2">
    <citation type="submission" date="2023-09" db="EMBL/GenBank/DDBJ databases">
        <title>Complete-Gapless Cercospora beticola genome.</title>
        <authorList>
            <person name="Wyatt N.A."/>
            <person name="Spanner R.E."/>
            <person name="Bolton M.D."/>
        </authorList>
    </citation>
    <scope>NUCLEOTIDE SEQUENCE [LARGE SCALE GENOMIC DNA]</scope>
    <source>
        <strain evidence="12">Cb09-40</strain>
    </source>
</reference>
<keyword evidence="8 10" id="KW-0472">Membrane</keyword>
<keyword evidence="3" id="KW-0813">Transport</keyword>
<evidence type="ECO:0000313" key="13">
    <source>
        <dbReference type="Proteomes" id="UP000230605"/>
    </source>
</evidence>
<name>A0A2G5HR99_CERBT</name>
<dbReference type="Proteomes" id="UP001302367">
    <property type="component" value="Chromosome 6"/>
</dbReference>
<feature type="transmembrane region" description="Helical" evidence="10">
    <location>
        <begin position="509"/>
        <end position="529"/>
    </location>
</feature>
<dbReference type="AlphaFoldDB" id="A0A2G5HR99"/>
<evidence type="ECO:0000256" key="1">
    <source>
        <dbReference type="ARBA" id="ARBA00004141"/>
    </source>
</evidence>
<evidence type="ECO:0000256" key="5">
    <source>
        <dbReference type="ARBA" id="ARBA00022856"/>
    </source>
</evidence>
<keyword evidence="14" id="KW-1185">Reference proteome</keyword>
<dbReference type="GO" id="GO:0016020">
    <property type="term" value="C:membrane"/>
    <property type="evidence" value="ECO:0007669"/>
    <property type="project" value="UniProtKB-SubCell"/>
</dbReference>
<sequence length="799" mass="89990">MSAGNDGKEKSTVEVSGLQPVQTGMSDRKEEHEIMDNISSGAGSLSDSELEKHEGYVVESAADLSTKIVDMEDDPTEPVMTFRTFFLGSGLAIFASVLQEIFYFKPQTIFVSLVFITVIAYVLGGFMAIAIPRWGVLRYLNPHAFTKKEHAAITIMASAAAVSALATEALAAQELFYGGYPSKGAGIFIVLSSQILGFGVAGMMRRIQVNATKMIWPTALPINTLLQTMHGNKNETKKKMRFWYIAFFAMFFWEIVPEWIMPLLIGVSVFCLADQHSIVFSNIFGGASGNEGLGVLSICLDWNYIASFQSPLWYPLKTTTNMMLGIFVCYIIFASTYYGNVWDAQNYPWMAQQLFNQTSSTPTNYTTYNQTLILQPDFTIDFDALDVMGAPALTATYLLYLITSNMGFTAGIVYMFLWHYDDLKDSWSFLHLTNLRKIFQIDTYRFWKYESYEERVAAIQGHPDLDPHYKLMMRNGYKEVPTWWWASVVIAAWITGIVCLYVMKSTLPWWGFLLSTVFLWLFSLFFNSLQGLTGFGFNLQPIAQMLAGYMFPGRPLANFYFTTFAYNGASQAGVLSRDLRIAQYAHLPPRDTFVLQVSGCLIGALMNWVMMWEIVQNQFDILIAVQGNSIWSGQNIQQFNTLAIAWSIAPRMFSFGAQYQWVTIAFLLGFVVPLPFYLGYRYLPKTSFLSKVLAYINPCIVLWYAGNLFVGINSSLTTFWIVGFVFQGYVRKYHAKWFVNYNYLLSAALDGGAQVMVFVLTFAVAGGSGTAHPFPTWWGNPDPSVHNSDRCMVNPANNG</sequence>
<dbReference type="OrthoDB" id="9986677at2759"/>
<feature type="compositionally biased region" description="Basic and acidic residues" evidence="9">
    <location>
        <begin position="26"/>
        <end position="35"/>
    </location>
</feature>
<keyword evidence="5" id="KW-0571">Peptide transport</keyword>
<evidence type="ECO:0000256" key="6">
    <source>
        <dbReference type="ARBA" id="ARBA00022927"/>
    </source>
</evidence>
<keyword evidence="6" id="KW-0653">Protein transport</keyword>
<feature type="transmembrane region" description="Helical" evidence="10">
    <location>
        <begin position="322"/>
        <end position="340"/>
    </location>
</feature>
<evidence type="ECO:0000256" key="8">
    <source>
        <dbReference type="ARBA" id="ARBA00023136"/>
    </source>
</evidence>
<reference evidence="11 13" key="1">
    <citation type="submission" date="2015-10" db="EMBL/GenBank/DDBJ databases">
        <title>The cercosporin biosynthetic gene cluster was horizontally transferred to several fungal lineages and shown to be expanded in Cercospora beticola based on microsynteny with recipient genomes.</title>
        <authorList>
            <person name="De Jonge R."/>
            <person name="Ebert M.K."/>
            <person name="Suttle J.C."/>
            <person name="Jurick Ii W.M."/>
            <person name="Secor G.A."/>
            <person name="Thomma B.P."/>
            <person name="Van De Peer Y."/>
            <person name="Bolton M.D."/>
        </authorList>
    </citation>
    <scope>NUCLEOTIDE SEQUENCE [LARGE SCALE GENOMIC DNA]</scope>
    <source>
        <strain evidence="11 13">09-40</strain>
    </source>
</reference>